<evidence type="ECO:0000313" key="4">
    <source>
        <dbReference type="Ensembl" id="ENSRNOP00000094207.2"/>
    </source>
</evidence>
<reference evidence="4" key="3">
    <citation type="submission" date="2025-09" db="UniProtKB">
        <authorList>
            <consortium name="Ensembl"/>
        </authorList>
    </citation>
    <scope>IDENTIFICATION</scope>
    <source>
        <strain evidence="4">Brown Norway</strain>
    </source>
</reference>
<reference evidence="4" key="2">
    <citation type="submission" date="2025-08" db="UniProtKB">
        <authorList>
            <consortium name="Ensembl"/>
        </authorList>
    </citation>
    <scope>IDENTIFICATION</scope>
    <source>
        <strain evidence="4">Brown Norway</strain>
    </source>
</reference>
<feature type="transmembrane region" description="Helical" evidence="2">
    <location>
        <begin position="227"/>
        <end position="245"/>
    </location>
</feature>
<feature type="domain" description="Ig-like" evidence="3">
    <location>
        <begin position="109"/>
        <end position="201"/>
    </location>
</feature>
<keyword evidence="2" id="KW-1133">Transmembrane helix</keyword>
<accession>A0A8I6ALP3</accession>
<dbReference type="RGD" id="1309677">
    <property type="gene designation" value="Cd83"/>
</dbReference>
<evidence type="ECO:0000313" key="6">
    <source>
        <dbReference type="RGD" id="1309677"/>
    </source>
</evidence>
<sequence length="287" mass="31082">MGLRVMQLVSRVPSRLPKPQGAGSFRGAACRCWPAAAATRTWGRARGGDQVTRLLRLGSPRGRRAGKSQARVQEQGARPGGRPGQWRSAPVMSQGLQLLLLGCACSLAPALAMREVTVACSETADLPCTAPWDPQLSYTVSWAKVSESGNERLELPESKQNSSVEAPKKRPYSLTIQNTTICSAGTYRCALQELGGQRNFSGTVVLKVTGCPKEATESTFRKYRAEAVLLFSLVVFYLTLIIFTCKFARLQSIFPDISKPGTEQAFLPVTSPSKHLGPVTLPKTETV</sequence>
<proteinExistence type="predicted"/>
<dbReference type="SUPFAM" id="SSF48726">
    <property type="entry name" value="Immunoglobulin"/>
    <property type="match status" value="1"/>
</dbReference>
<reference evidence="4" key="1">
    <citation type="submission" date="2024-01" db="EMBL/GenBank/DDBJ databases">
        <title>GRCr8: a new rat reference genome assembly contstructed from accurate long reads and long range scaffolding.</title>
        <authorList>
            <person name="Doris P.A."/>
            <person name="Kalbfleisch T."/>
            <person name="Li K."/>
            <person name="Howe K."/>
            <person name="Wood J."/>
        </authorList>
    </citation>
    <scope>NUCLEOTIDE SEQUENCE [LARGE SCALE GENOMIC DNA]</scope>
    <source>
        <strain evidence="4">Brown Norway</strain>
    </source>
</reference>
<dbReference type="FunCoup" id="A0A8I6ALP3">
    <property type="interactions" value="845"/>
</dbReference>
<dbReference type="OMA" id="SWYKMAG"/>
<dbReference type="InterPro" id="IPR036179">
    <property type="entry name" value="Ig-like_dom_sf"/>
</dbReference>
<keyword evidence="2" id="KW-0812">Transmembrane</keyword>
<keyword evidence="5" id="KW-1185">Reference proteome</keyword>
<gene>
    <name evidence="4 6" type="primary">Cd83</name>
</gene>
<dbReference type="AlphaFoldDB" id="A0A8I6ALP3"/>
<dbReference type="Gene3D" id="2.60.40.10">
    <property type="entry name" value="Immunoglobulins"/>
    <property type="match status" value="1"/>
</dbReference>
<dbReference type="Pfam" id="PF07686">
    <property type="entry name" value="V-set"/>
    <property type="match status" value="1"/>
</dbReference>
<dbReference type="Proteomes" id="UP000002494">
    <property type="component" value="Chromosome 17"/>
</dbReference>
<dbReference type="PROSITE" id="PS50835">
    <property type="entry name" value="IG_LIKE"/>
    <property type="match status" value="1"/>
</dbReference>
<dbReference type="PANTHER" id="PTHR15193">
    <property type="entry name" value="CD83 ANTIGEN"/>
    <property type="match status" value="1"/>
</dbReference>
<evidence type="ECO:0000259" key="3">
    <source>
        <dbReference type="PROSITE" id="PS50835"/>
    </source>
</evidence>
<feature type="region of interest" description="Disordered" evidence="1">
    <location>
        <begin position="59"/>
        <end position="87"/>
    </location>
</feature>
<evidence type="ECO:0000313" key="5">
    <source>
        <dbReference type="Proteomes" id="UP000002494"/>
    </source>
</evidence>
<dbReference type="AGR" id="RGD:1309677"/>
<dbReference type="Ensembl" id="ENSRNOT00000095432.2">
    <property type="protein sequence ID" value="ENSRNOP00000094207.2"/>
    <property type="gene ID" value="ENSRNOG00000018092.7"/>
</dbReference>
<dbReference type="GeneTree" id="ENSGT00390000007302"/>
<dbReference type="InterPro" id="IPR013106">
    <property type="entry name" value="Ig_V-set"/>
</dbReference>
<evidence type="ECO:0000256" key="1">
    <source>
        <dbReference type="SAM" id="MobiDB-lite"/>
    </source>
</evidence>
<dbReference type="OrthoDB" id="9422899at2759"/>
<dbReference type="InterPro" id="IPR007110">
    <property type="entry name" value="Ig-like_dom"/>
</dbReference>
<evidence type="ECO:0000256" key="2">
    <source>
        <dbReference type="SAM" id="Phobius"/>
    </source>
</evidence>
<protein>
    <submittedName>
        <fullName evidence="4">CD83 molecule</fullName>
    </submittedName>
</protein>
<dbReference type="InterPro" id="IPR003599">
    <property type="entry name" value="Ig_sub"/>
</dbReference>
<dbReference type="PANTHER" id="PTHR15193:SF1">
    <property type="entry name" value="CD83 ANTIGEN"/>
    <property type="match status" value="1"/>
</dbReference>
<keyword evidence="2" id="KW-0472">Membrane</keyword>
<organism evidence="4 5">
    <name type="scientific">Rattus norvegicus</name>
    <name type="common">Rat</name>
    <dbReference type="NCBI Taxonomy" id="10116"/>
    <lineage>
        <taxon>Eukaryota</taxon>
        <taxon>Metazoa</taxon>
        <taxon>Chordata</taxon>
        <taxon>Craniata</taxon>
        <taxon>Vertebrata</taxon>
        <taxon>Euteleostomi</taxon>
        <taxon>Mammalia</taxon>
        <taxon>Eutheria</taxon>
        <taxon>Euarchontoglires</taxon>
        <taxon>Glires</taxon>
        <taxon>Rodentia</taxon>
        <taxon>Myomorpha</taxon>
        <taxon>Muroidea</taxon>
        <taxon>Muridae</taxon>
        <taxon>Murinae</taxon>
        <taxon>Rattus</taxon>
    </lineage>
</organism>
<dbReference type="InterPro" id="IPR013783">
    <property type="entry name" value="Ig-like_fold"/>
</dbReference>
<name>A0A8I6ALP3_RAT</name>
<dbReference type="SMART" id="SM00409">
    <property type="entry name" value="IG"/>
    <property type="match status" value="1"/>
</dbReference>